<evidence type="ECO:0000256" key="3">
    <source>
        <dbReference type="ARBA" id="ARBA00023295"/>
    </source>
</evidence>
<dbReference type="RefSeq" id="WP_263607376.1">
    <property type="nucleotide sequence ID" value="NZ_JAOVQM010000001.1"/>
</dbReference>
<sequence>MKKININNDWYFTKDDIENQPTWTKISLPHTWNNIDGQDGGSDYYRSVCHYRKSLRISDISGALYLEFEGANSVSTVYFNGILLGTHKGGYSKFRFDISGLALIGENHILVSVDNSHHEEVFPLMADFTFYGGLYRDVFLIQTNTIAFYLMDEASDGVYVFQDDVTSQYTRFRVKSMIFNRDISQTVDVLIRLNDAKSKTVLSDLRQLPVKGLNISEVSLVLENPHLWQGIDDPYLYTLTVSLIKNNMILDSREIAIGFRKLLKTENGLFLNGKKIRLNGVSRHQDIQGYGNCLTKSMMEEDIKQISKLGANAIRLAHYQHHDYFYELCDRYGFMVWAEIPFISRGSKTDTLGLNAHQQLKELILQNMNHSSIVIWGIQNEITAFGKNDGVENVVISLVNLAKTLDQNRLTVQAQLARQPIIDSIHTHTDLLGYNLYFGWYMGKVEDFDSWLSHYEHTKPNELLAISEYGVEAIVEYHSDQPQMQDYTEEYQAIWHEKSYSIFSKYDFIWGTFVWNMYDFASDFRESGEFKGKNFKGLVTFDHKVLKDAYYFYQAKWLKTPMLHITSKRFKYRHQRDIILKVYSNQHNIQVSHNGVSISQIFKDDVVFTAPIHLELGKNEIIVKANGLVESVEWITVDQPVLQYTYQKQNTVNNVFGINPSDWIDTVSNEDALENIKPDYFSIYDTIHEVINHPEAKQVFNQYFHSMDEKTTLANIRSMSIKMITSYNSKLLPKALMVALNKALQKIKK</sequence>
<dbReference type="InterPro" id="IPR006104">
    <property type="entry name" value="Glyco_hydro_2_N"/>
</dbReference>
<keyword evidence="3" id="KW-0326">Glycosidase</keyword>
<protein>
    <recommendedName>
        <fullName evidence="9">Beta-galactosidase</fullName>
    </recommendedName>
</protein>
<dbReference type="SUPFAM" id="SSF51445">
    <property type="entry name" value="(Trans)glycosidases"/>
    <property type="match status" value="1"/>
</dbReference>
<evidence type="ECO:0000259" key="5">
    <source>
        <dbReference type="Pfam" id="PF02836"/>
    </source>
</evidence>
<organism evidence="7 8">
    <name type="scientific">Paracholeplasma manati</name>
    <dbReference type="NCBI Taxonomy" id="591373"/>
    <lineage>
        <taxon>Bacteria</taxon>
        <taxon>Bacillati</taxon>
        <taxon>Mycoplasmatota</taxon>
        <taxon>Mollicutes</taxon>
        <taxon>Acholeplasmatales</taxon>
        <taxon>Acholeplasmataceae</taxon>
        <taxon>Paracholeplasma</taxon>
    </lineage>
</organism>
<dbReference type="InterPro" id="IPR006102">
    <property type="entry name" value="Ig-like_GH2"/>
</dbReference>
<dbReference type="InterPro" id="IPR006101">
    <property type="entry name" value="Glyco_hydro_2"/>
</dbReference>
<dbReference type="EMBL" id="JAOVQM010000001">
    <property type="protein sequence ID" value="MCV2231263.1"/>
    <property type="molecule type" value="Genomic_DNA"/>
</dbReference>
<evidence type="ECO:0008006" key="9">
    <source>
        <dbReference type="Google" id="ProtNLM"/>
    </source>
</evidence>
<feature type="domain" description="Glycoside hydrolase family 2 catalytic" evidence="5">
    <location>
        <begin position="267"/>
        <end position="545"/>
    </location>
</feature>
<comment type="similarity">
    <text evidence="1">Belongs to the glycosyl hydrolase 2 family.</text>
</comment>
<evidence type="ECO:0000259" key="4">
    <source>
        <dbReference type="Pfam" id="PF00703"/>
    </source>
</evidence>
<gene>
    <name evidence="7" type="ORF">N7548_00285</name>
</gene>
<evidence type="ECO:0000256" key="1">
    <source>
        <dbReference type="ARBA" id="ARBA00007401"/>
    </source>
</evidence>
<dbReference type="InterPro" id="IPR008979">
    <property type="entry name" value="Galactose-bd-like_sf"/>
</dbReference>
<reference evidence="7" key="1">
    <citation type="submission" date="2022-09" db="EMBL/GenBank/DDBJ databases">
        <title>Novel Mycoplasma species identified in domestic and wild animals.</title>
        <authorList>
            <person name="Volokhov D.V."/>
            <person name="Furtak V.A."/>
            <person name="Zagorodnyaya T.A."/>
        </authorList>
    </citation>
    <scope>NUCLEOTIDE SEQUENCE</scope>
    <source>
        <strain evidence="7">Oakley</strain>
    </source>
</reference>
<evidence type="ECO:0000313" key="8">
    <source>
        <dbReference type="Proteomes" id="UP001177160"/>
    </source>
</evidence>
<dbReference type="InterPro" id="IPR013783">
    <property type="entry name" value="Ig-like_fold"/>
</dbReference>
<name>A0ABT2Y3F1_9MOLU</name>
<dbReference type="InterPro" id="IPR006103">
    <property type="entry name" value="Glyco_hydro_2_cat"/>
</dbReference>
<evidence type="ECO:0000313" key="7">
    <source>
        <dbReference type="EMBL" id="MCV2231263.1"/>
    </source>
</evidence>
<proteinExistence type="inferred from homology"/>
<dbReference type="Proteomes" id="UP001177160">
    <property type="component" value="Unassembled WGS sequence"/>
</dbReference>
<dbReference type="SUPFAM" id="SSF49303">
    <property type="entry name" value="beta-Galactosidase/glucuronidase domain"/>
    <property type="match status" value="1"/>
</dbReference>
<dbReference type="SUPFAM" id="SSF49785">
    <property type="entry name" value="Galactose-binding domain-like"/>
    <property type="match status" value="1"/>
</dbReference>
<dbReference type="InterPro" id="IPR036156">
    <property type="entry name" value="Beta-gal/glucu_dom_sf"/>
</dbReference>
<feature type="domain" description="Glycoside hydrolase family 2 immunoglobulin-like beta-sandwich" evidence="4">
    <location>
        <begin position="180"/>
        <end position="260"/>
    </location>
</feature>
<evidence type="ECO:0000256" key="2">
    <source>
        <dbReference type="ARBA" id="ARBA00022801"/>
    </source>
</evidence>
<dbReference type="Pfam" id="PF02836">
    <property type="entry name" value="Glyco_hydro_2_C"/>
    <property type="match status" value="1"/>
</dbReference>
<dbReference type="PANTHER" id="PTHR42732:SF1">
    <property type="entry name" value="BETA-MANNOSIDASE"/>
    <property type="match status" value="1"/>
</dbReference>
<evidence type="ECO:0000259" key="6">
    <source>
        <dbReference type="Pfam" id="PF02837"/>
    </source>
</evidence>
<dbReference type="PANTHER" id="PTHR42732">
    <property type="entry name" value="BETA-GALACTOSIDASE"/>
    <property type="match status" value="1"/>
</dbReference>
<keyword evidence="2" id="KW-0378">Hydrolase</keyword>
<dbReference type="Gene3D" id="3.20.20.80">
    <property type="entry name" value="Glycosidases"/>
    <property type="match status" value="1"/>
</dbReference>
<feature type="domain" description="Glycosyl hydrolases family 2 sugar binding" evidence="6">
    <location>
        <begin position="19"/>
        <end position="143"/>
    </location>
</feature>
<dbReference type="Gene3D" id="2.60.40.10">
    <property type="entry name" value="Immunoglobulins"/>
    <property type="match status" value="2"/>
</dbReference>
<dbReference type="Pfam" id="PF00703">
    <property type="entry name" value="Glyco_hydro_2"/>
    <property type="match status" value="1"/>
</dbReference>
<accession>A0ABT2Y3F1</accession>
<dbReference type="InterPro" id="IPR051913">
    <property type="entry name" value="GH2_Domain-Containing"/>
</dbReference>
<dbReference type="Gene3D" id="2.60.120.260">
    <property type="entry name" value="Galactose-binding domain-like"/>
    <property type="match status" value="1"/>
</dbReference>
<keyword evidence="8" id="KW-1185">Reference proteome</keyword>
<dbReference type="InterPro" id="IPR017853">
    <property type="entry name" value="GH"/>
</dbReference>
<dbReference type="Pfam" id="PF02837">
    <property type="entry name" value="Glyco_hydro_2_N"/>
    <property type="match status" value="1"/>
</dbReference>
<comment type="caution">
    <text evidence="7">The sequence shown here is derived from an EMBL/GenBank/DDBJ whole genome shotgun (WGS) entry which is preliminary data.</text>
</comment>
<dbReference type="PRINTS" id="PR00132">
    <property type="entry name" value="GLHYDRLASE2"/>
</dbReference>